<dbReference type="STRING" id="105984.A0A427XUH2"/>
<comment type="similarity">
    <text evidence="1">Belongs to the TfdA dioxygenase family.</text>
</comment>
<dbReference type="EMBL" id="RSCE01000005">
    <property type="protein sequence ID" value="RSH82498.1"/>
    <property type="molecule type" value="Genomic_DNA"/>
</dbReference>
<protein>
    <recommendedName>
        <fullName evidence="7">TauD/TfdA-like domain-containing protein</fullName>
    </recommendedName>
</protein>
<feature type="domain" description="TauD/TfdA-like" evidence="7">
    <location>
        <begin position="88"/>
        <end position="362"/>
    </location>
</feature>
<evidence type="ECO:0000256" key="5">
    <source>
        <dbReference type="ARBA" id="ARBA00023004"/>
    </source>
</evidence>
<evidence type="ECO:0000256" key="3">
    <source>
        <dbReference type="ARBA" id="ARBA00022964"/>
    </source>
</evidence>
<evidence type="ECO:0000256" key="2">
    <source>
        <dbReference type="ARBA" id="ARBA00022723"/>
    </source>
</evidence>
<evidence type="ECO:0000313" key="9">
    <source>
        <dbReference type="Proteomes" id="UP000279236"/>
    </source>
</evidence>
<dbReference type="PANTHER" id="PTHR30468">
    <property type="entry name" value="ALPHA-KETOGLUTARATE-DEPENDENT SULFONATE DIOXYGENASE"/>
    <property type="match status" value="1"/>
</dbReference>
<dbReference type="SUPFAM" id="SSF51197">
    <property type="entry name" value="Clavaminate synthase-like"/>
    <property type="match status" value="1"/>
</dbReference>
<dbReference type="Gene3D" id="3.60.130.10">
    <property type="entry name" value="Clavaminate synthase-like"/>
    <property type="match status" value="1"/>
</dbReference>
<reference evidence="8 9" key="1">
    <citation type="submission" date="2018-11" db="EMBL/GenBank/DDBJ databases">
        <title>Genome sequence of Apiotrichum porosum DSM 27194.</title>
        <authorList>
            <person name="Aliyu H."/>
            <person name="Gorte O."/>
            <person name="Ochsenreither K."/>
        </authorList>
    </citation>
    <scope>NUCLEOTIDE SEQUENCE [LARGE SCALE GENOMIC DNA]</scope>
    <source>
        <strain evidence="8 9">DSM 27194</strain>
    </source>
</reference>
<dbReference type="GeneID" id="39592021"/>
<dbReference type="GO" id="GO:0005737">
    <property type="term" value="C:cytoplasm"/>
    <property type="evidence" value="ECO:0007669"/>
    <property type="project" value="TreeGrafter"/>
</dbReference>
<dbReference type="FunFam" id="3.60.130.10:FF:000003">
    <property type="entry name" value="Alpha-ketoglutarate-dependent taurine dioxygenase"/>
    <property type="match status" value="1"/>
</dbReference>
<sequence>MSSTITQTTQAPTEGVAKLSLSGAPAVPNNVWFSSTGLPESEYPYKHYLPSLEKKVKGPPLTEFVHVDPGHEALKHAEPRAFLAAGKVENLSPRLGSVVEGVQLHKLDTAARQDLALFVAQRGVVAFRDQDFIDQDASWLVNDWTAFWGRPHVHHSTVQPVGHPELHLVYRAAGSDYNYDLSDRSNSTNWHSDVSYERQPPGLTALFLFDSPDSGGDTGYVDQRNTYQRLTPSFREYLETLSVLHSGVQQVQSTLDGKYGSGQVGRDPVENVHPLVRRHPVTGEKALYINRTFSRHIVGLKREESEALLNFLYDHIERGQESQVRVSWKPRTVVLWDNRITAHTANLDFDNTPARRHGARLTPQAERPTL</sequence>
<keyword evidence="9" id="KW-1185">Reference proteome</keyword>
<dbReference type="InterPro" id="IPR003819">
    <property type="entry name" value="TauD/TfdA-like"/>
</dbReference>
<keyword evidence="2" id="KW-0479">Metal-binding</keyword>
<dbReference type="InterPro" id="IPR042098">
    <property type="entry name" value="TauD-like_sf"/>
</dbReference>
<dbReference type="Proteomes" id="UP000279236">
    <property type="component" value="Unassembled WGS sequence"/>
</dbReference>
<dbReference type="OrthoDB" id="10257314at2759"/>
<dbReference type="RefSeq" id="XP_028476730.1">
    <property type="nucleotide sequence ID" value="XM_028622837.1"/>
</dbReference>
<dbReference type="InterPro" id="IPR051323">
    <property type="entry name" value="AtsK-like"/>
</dbReference>
<proteinExistence type="inferred from homology"/>
<dbReference type="AlphaFoldDB" id="A0A427XUH2"/>
<dbReference type="PANTHER" id="PTHR30468:SF1">
    <property type="entry name" value="ALPHA-KETOGLUTARATE-DEPENDENT SULFONATE DIOXYGENASE"/>
    <property type="match status" value="1"/>
</dbReference>
<gene>
    <name evidence="8" type="ORF">EHS24_007478</name>
</gene>
<dbReference type="GO" id="GO:0016706">
    <property type="term" value="F:2-oxoglutarate-dependent dioxygenase activity"/>
    <property type="evidence" value="ECO:0007669"/>
    <property type="project" value="TreeGrafter"/>
</dbReference>
<evidence type="ECO:0000313" key="8">
    <source>
        <dbReference type="EMBL" id="RSH82498.1"/>
    </source>
</evidence>
<dbReference type="Pfam" id="PF02668">
    <property type="entry name" value="TauD"/>
    <property type="match status" value="1"/>
</dbReference>
<keyword evidence="3" id="KW-0223">Dioxygenase</keyword>
<feature type="region of interest" description="Disordered" evidence="6">
    <location>
        <begin position="351"/>
        <end position="370"/>
    </location>
</feature>
<evidence type="ECO:0000256" key="6">
    <source>
        <dbReference type="SAM" id="MobiDB-lite"/>
    </source>
</evidence>
<keyword evidence="4" id="KW-0560">Oxidoreductase</keyword>
<accession>A0A427XUH2</accession>
<evidence type="ECO:0000256" key="1">
    <source>
        <dbReference type="ARBA" id="ARBA00005896"/>
    </source>
</evidence>
<name>A0A427XUH2_9TREE</name>
<organism evidence="8 9">
    <name type="scientific">Apiotrichum porosum</name>
    <dbReference type="NCBI Taxonomy" id="105984"/>
    <lineage>
        <taxon>Eukaryota</taxon>
        <taxon>Fungi</taxon>
        <taxon>Dikarya</taxon>
        <taxon>Basidiomycota</taxon>
        <taxon>Agaricomycotina</taxon>
        <taxon>Tremellomycetes</taxon>
        <taxon>Trichosporonales</taxon>
        <taxon>Trichosporonaceae</taxon>
        <taxon>Apiotrichum</taxon>
    </lineage>
</organism>
<evidence type="ECO:0000259" key="7">
    <source>
        <dbReference type="Pfam" id="PF02668"/>
    </source>
</evidence>
<dbReference type="GO" id="GO:0046872">
    <property type="term" value="F:metal ion binding"/>
    <property type="evidence" value="ECO:0007669"/>
    <property type="project" value="UniProtKB-KW"/>
</dbReference>
<evidence type="ECO:0000256" key="4">
    <source>
        <dbReference type="ARBA" id="ARBA00023002"/>
    </source>
</evidence>
<comment type="caution">
    <text evidence="8">The sequence shown here is derived from an EMBL/GenBank/DDBJ whole genome shotgun (WGS) entry which is preliminary data.</text>
</comment>
<keyword evidence="5" id="KW-0408">Iron</keyword>